<evidence type="ECO:0000313" key="1">
    <source>
        <dbReference type="EMBL" id="JAH95983.1"/>
    </source>
</evidence>
<organism evidence="1">
    <name type="scientific">Anguilla anguilla</name>
    <name type="common">European freshwater eel</name>
    <name type="synonym">Muraena anguilla</name>
    <dbReference type="NCBI Taxonomy" id="7936"/>
    <lineage>
        <taxon>Eukaryota</taxon>
        <taxon>Metazoa</taxon>
        <taxon>Chordata</taxon>
        <taxon>Craniata</taxon>
        <taxon>Vertebrata</taxon>
        <taxon>Euteleostomi</taxon>
        <taxon>Actinopterygii</taxon>
        <taxon>Neopterygii</taxon>
        <taxon>Teleostei</taxon>
        <taxon>Anguilliformes</taxon>
        <taxon>Anguillidae</taxon>
        <taxon>Anguilla</taxon>
    </lineage>
</organism>
<dbReference type="EMBL" id="GBXM01012594">
    <property type="protein sequence ID" value="JAH95983.1"/>
    <property type="molecule type" value="Transcribed_RNA"/>
</dbReference>
<reference evidence="1" key="1">
    <citation type="submission" date="2014-11" db="EMBL/GenBank/DDBJ databases">
        <authorList>
            <person name="Amaro Gonzalez C."/>
        </authorList>
    </citation>
    <scope>NUCLEOTIDE SEQUENCE</scope>
</reference>
<reference evidence="1" key="2">
    <citation type="journal article" date="2015" name="Fish Shellfish Immunol.">
        <title>Early steps in the European eel (Anguilla anguilla)-Vibrio vulnificus interaction in the gills: Role of the RtxA13 toxin.</title>
        <authorList>
            <person name="Callol A."/>
            <person name="Pajuelo D."/>
            <person name="Ebbesson L."/>
            <person name="Teles M."/>
            <person name="MacKenzie S."/>
            <person name="Amaro C."/>
        </authorList>
    </citation>
    <scope>NUCLEOTIDE SEQUENCE</scope>
</reference>
<accession>A0A0E9X2S2</accession>
<dbReference type="AlphaFoldDB" id="A0A0E9X2S2"/>
<protein>
    <submittedName>
        <fullName evidence="1">Uncharacterized protein</fullName>
    </submittedName>
</protein>
<name>A0A0E9X2S2_ANGAN</name>
<proteinExistence type="predicted"/>
<sequence>MHSTSIHRNTWAYTLFIKTFTIHNSALGICSEPDEDYATCQTRFHKNIQLNYEGFFHFHNIAVFSECRCH</sequence>